<keyword evidence="5" id="KW-1185">Reference proteome</keyword>
<dbReference type="InterPro" id="IPR000210">
    <property type="entry name" value="BTB/POZ_dom"/>
</dbReference>
<dbReference type="EMBL" id="OZ075143">
    <property type="protein sequence ID" value="CAL5039871.1"/>
    <property type="molecule type" value="Genomic_DNA"/>
</dbReference>
<dbReference type="PANTHER" id="PTHR26379">
    <property type="entry name" value="BTB/POZ AND MATH DOMAIN-CONTAINING PROTEIN 1"/>
    <property type="match status" value="1"/>
</dbReference>
<organism evidence="4 5">
    <name type="scientific">Urochloa decumbens</name>
    <dbReference type="NCBI Taxonomy" id="240449"/>
    <lineage>
        <taxon>Eukaryota</taxon>
        <taxon>Viridiplantae</taxon>
        <taxon>Streptophyta</taxon>
        <taxon>Embryophyta</taxon>
        <taxon>Tracheophyta</taxon>
        <taxon>Spermatophyta</taxon>
        <taxon>Magnoliopsida</taxon>
        <taxon>Liliopsida</taxon>
        <taxon>Poales</taxon>
        <taxon>Poaceae</taxon>
        <taxon>PACMAD clade</taxon>
        <taxon>Panicoideae</taxon>
        <taxon>Panicodae</taxon>
        <taxon>Paniceae</taxon>
        <taxon>Melinidinae</taxon>
        <taxon>Urochloa</taxon>
    </lineage>
</organism>
<protein>
    <submittedName>
        <fullName evidence="4">Uncharacterized protein</fullName>
    </submittedName>
</protein>
<accession>A0ABC9DJ72</accession>
<proteinExistence type="predicted"/>
<dbReference type="CDD" id="cd00121">
    <property type="entry name" value="MATH"/>
    <property type="match status" value="1"/>
</dbReference>
<dbReference type="Proteomes" id="UP001497457">
    <property type="component" value="Chromosome 33rd"/>
</dbReference>
<feature type="domain" description="MATH" evidence="3">
    <location>
        <begin position="14"/>
        <end position="146"/>
    </location>
</feature>
<dbReference type="Gene3D" id="6.10.250.3030">
    <property type="match status" value="1"/>
</dbReference>
<dbReference type="SUPFAM" id="SSF49599">
    <property type="entry name" value="TRAF domain-like"/>
    <property type="match status" value="1"/>
</dbReference>
<gene>
    <name evidence="4" type="ORF">URODEC1_LOCUS85782</name>
</gene>
<evidence type="ECO:0000259" key="3">
    <source>
        <dbReference type="PROSITE" id="PS50144"/>
    </source>
</evidence>
<dbReference type="InterPro" id="IPR045005">
    <property type="entry name" value="BPM1-6"/>
</dbReference>
<dbReference type="PROSITE" id="PS50144">
    <property type="entry name" value="MATH"/>
    <property type="match status" value="1"/>
</dbReference>
<dbReference type="Gene3D" id="3.30.710.10">
    <property type="entry name" value="Potassium Channel Kv1.1, Chain A"/>
    <property type="match status" value="1"/>
</dbReference>
<evidence type="ECO:0000259" key="2">
    <source>
        <dbReference type="PROSITE" id="PS50097"/>
    </source>
</evidence>
<name>A0ABC9DJ72_9POAL</name>
<evidence type="ECO:0000313" key="5">
    <source>
        <dbReference type="Proteomes" id="UP001497457"/>
    </source>
</evidence>
<dbReference type="PROSITE" id="PS50097">
    <property type="entry name" value="BTB"/>
    <property type="match status" value="1"/>
</dbReference>
<dbReference type="PANTHER" id="PTHR26379:SF191">
    <property type="entry name" value="OS06G0251200 PROTEIN"/>
    <property type="match status" value="1"/>
</dbReference>
<dbReference type="InterPro" id="IPR002083">
    <property type="entry name" value="MATH/TRAF_dom"/>
</dbReference>
<dbReference type="AlphaFoldDB" id="A0ABC9DJ72"/>
<evidence type="ECO:0000313" key="4">
    <source>
        <dbReference type="EMBL" id="CAL5039871.1"/>
    </source>
</evidence>
<dbReference type="Pfam" id="PF00651">
    <property type="entry name" value="BTB"/>
    <property type="match status" value="1"/>
</dbReference>
<feature type="domain" description="BTB" evidence="2">
    <location>
        <begin position="186"/>
        <end position="247"/>
    </location>
</feature>
<dbReference type="InterPro" id="IPR008974">
    <property type="entry name" value="TRAF-like"/>
</dbReference>
<reference evidence="4" key="1">
    <citation type="submission" date="2024-10" db="EMBL/GenBank/DDBJ databases">
        <authorList>
            <person name="Ryan C."/>
        </authorList>
    </citation>
    <scope>NUCLEOTIDE SEQUENCE [LARGE SCALE GENOMIC DNA]</scope>
</reference>
<evidence type="ECO:0000256" key="1">
    <source>
        <dbReference type="ARBA" id="ARBA00004906"/>
    </source>
</evidence>
<dbReference type="InterPro" id="IPR011333">
    <property type="entry name" value="SKP1/BTB/POZ_sf"/>
</dbReference>
<comment type="pathway">
    <text evidence="1">Protein modification; protein ubiquitination.</text>
</comment>
<dbReference type="SUPFAM" id="SSF54695">
    <property type="entry name" value="POZ domain"/>
    <property type="match status" value="1"/>
</dbReference>
<dbReference type="Pfam" id="PF22486">
    <property type="entry name" value="MATH_2"/>
    <property type="match status" value="1"/>
</dbReference>
<dbReference type="Gene3D" id="2.60.210.10">
    <property type="entry name" value="Apoptosis, Tumor Necrosis Factor Receptor Associated Protein 2, Chain A"/>
    <property type="match status" value="1"/>
</dbReference>
<sequence>MLCTTAEALVEVVQSSKQIKIQGLSLMDAFADAEVFTSGRWKVAGYDWEVRVLPNKFINNYNLHGVALRLYFRSDEVPTANNVVKANFSCRLIDPSGKLKPFEGISLTSDFKHSGDSCYLGAIKTRRDLQTSGYLQDDALTVECTLKVLKKLHNKETTTHRPADDLVPSSGLNHHLGELLQKGTGADITLVVSGESFTAHKAILASRSPVFMAEFFGHMKEKCSPRVEIKDMEVAVFRAMLHFIYTDSAPELDLPEDGTAIAQHLLVAADRYGIDRLKLICEDKLYDGISVDTAATTLALAEQHGCSHLELIILIIEAVMVSCPSAMNDLLKAVHGRKN</sequence>
<dbReference type="SMART" id="SM00225">
    <property type="entry name" value="BTB"/>
    <property type="match status" value="1"/>
</dbReference>